<sequence>MANNAASNSTAGESEDRTDWWYIFALLVIAALGQVFTVFYVPAGNFNTLGTVTGVALAALMAGGLIGFLFGIPRRLQDGAPSPAGTAEAEERSLYAGNTNLEQISDWLTKIIVGVSLVELGPIVDFIKDTGTAVAKSIGMADEPAFPIAIIVLYVICGFMIGYLWARLYLPKALNNSERVKRRLMAELDELHKQNEADVTAVKATQAQLADQPSARPTAEQLVTAISAASTETRAYVFYLAENLRWKTWRDKKPVMERTIPVFQALIASDKDSLYHRNFGQLGYALKDQRTPDYAEAEKHFSKAIEVRGGGADNDWQAYEANRAVCRIHLDPNFAQQPQLPAAAAQRDAIMADIKVAAQDGWTREWLEKDPTVAAWLALNQQQFPVTPSPTP</sequence>
<dbReference type="Proteomes" id="UP000782610">
    <property type="component" value="Unassembled WGS sequence"/>
</dbReference>
<feature type="transmembrane region" description="Helical" evidence="1">
    <location>
        <begin position="20"/>
        <end position="41"/>
    </location>
</feature>
<evidence type="ECO:0000256" key="1">
    <source>
        <dbReference type="SAM" id="Phobius"/>
    </source>
</evidence>
<feature type="transmembrane region" description="Helical" evidence="1">
    <location>
        <begin position="48"/>
        <end position="72"/>
    </location>
</feature>
<keyword evidence="1" id="KW-0472">Membrane</keyword>
<name>A0A933L2U7_9HYPH</name>
<keyword evidence="1" id="KW-1133">Transmembrane helix</keyword>
<keyword evidence="1" id="KW-0812">Transmembrane</keyword>
<evidence type="ECO:0008006" key="4">
    <source>
        <dbReference type="Google" id="ProtNLM"/>
    </source>
</evidence>
<evidence type="ECO:0000313" key="3">
    <source>
        <dbReference type="Proteomes" id="UP000782610"/>
    </source>
</evidence>
<dbReference type="AlphaFoldDB" id="A0A933L2U7"/>
<comment type="caution">
    <text evidence="2">The sequence shown here is derived from an EMBL/GenBank/DDBJ whole genome shotgun (WGS) entry which is preliminary data.</text>
</comment>
<proteinExistence type="predicted"/>
<feature type="transmembrane region" description="Helical" evidence="1">
    <location>
        <begin position="145"/>
        <end position="166"/>
    </location>
</feature>
<evidence type="ECO:0000313" key="2">
    <source>
        <dbReference type="EMBL" id="MBI4922933.1"/>
    </source>
</evidence>
<protein>
    <recommendedName>
        <fullName evidence="4">Tetratricopeptide repeat protein</fullName>
    </recommendedName>
</protein>
<reference evidence="2" key="1">
    <citation type="submission" date="2020-07" db="EMBL/GenBank/DDBJ databases">
        <title>Huge and variable diversity of episymbiotic CPR bacteria and DPANN archaea in groundwater ecosystems.</title>
        <authorList>
            <person name="He C.Y."/>
            <person name="Keren R."/>
            <person name="Whittaker M."/>
            <person name="Farag I.F."/>
            <person name="Doudna J."/>
            <person name="Cate J.H.D."/>
            <person name="Banfield J.F."/>
        </authorList>
    </citation>
    <scope>NUCLEOTIDE SEQUENCE</scope>
    <source>
        <strain evidence="2">NC_groundwater_1586_Pr3_B-0.1um_66_15</strain>
    </source>
</reference>
<accession>A0A933L2U7</accession>
<organism evidence="2 3">
    <name type="scientific">Devosia nanyangense</name>
    <dbReference type="NCBI Taxonomy" id="1228055"/>
    <lineage>
        <taxon>Bacteria</taxon>
        <taxon>Pseudomonadati</taxon>
        <taxon>Pseudomonadota</taxon>
        <taxon>Alphaproteobacteria</taxon>
        <taxon>Hyphomicrobiales</taxon>
        <taxon>Devosiaceae</taxon>
        <taxon>Devosia</taxon>
    </lineage>
</organism>
<dbReference type="EMBL" id="JACRAF010000039">
    <property type="protein sequence ID" value="MBI4922933.1"/>
    <property type="molecule type" value="Genomic_DNA"/>
</dbReference>
<gene>
    <name evidence="2" type="ORF">HY834_14390</name>
</gene>